<proteinExistence type="predicted"/>
<name>A0A517X301_9PLAN</name>
<dbReference type="AlphaFoldDB" id="A0A517X301"/>
<organism evidence="2 3">
    <name type="scientific">Gimesia aquarii</name>
    <dbReference type="NCBI Taxonomy" id="2527964"/>
    <lineage>
        <taxon>Bacteria</taxon>
        <taxon>Pseudomonadati</taxon>
        <taxon>Planctomycetota</taxon>
        <taxon>Planctomycetia</taxon>
        <taxon>Planctomycetales</taxon>
        <taxon>Planctomycetaceae</taxon>
        <taxon>Gimesia</taxon>
    </lineage>
</organism>
<dbReference type="OrthoDB" id="288413at2"/>
<keyword evidence="1" id="KW-0472">Membrane</keyword>
<reference evidence="2 3" key="1">
    <citation type="submission" date="2019-03" db="EMBL/GenBank/DDBJ databases">
        <title>Deep-cultivation of Planctomycetes and their phenomic and genomic characterization uncovers novel biology.</title>
        <authorList>
            <person name="Wiegand S."/>
            <person name="Jogler M."/>
            <person name="Boedeker C."/>
            <person name="Pinto D."/>
            <person name="Vollmers J."/>
            <person name="Rivas-Marin E."/>
            <person name="Kohn T."/>
            <person name="Peeters S.H."/>
            <person name="Heuer A."/>
            <person name="Rast P."/>
            <person name="Oberbeckmann S."/>
            <person name="Bunk B."/>
            <person name="Jeske O."/>
            <person name="Meyerdierks A."/>
            <person name="Storesund J.E."/>
            <person name="Kallscheuer N."/>
            <person name="Luecker S."/>
            <person name="Lage O.M."/>
            <person name="Pohl T."/>
            <person name="Merkel B.J."/>
            <person name="Hornburger P."/>
            <person name="Mueller R.-W."/>
            <person name="Bruemmer F."/>
            <person name="Labrenz M."/>
            <person name="Spormann A.M."/>
            <person name="Op den Camp H."/>
            <person name="Overmann J."/>
            <person name="Amann R."/>
            <person name="Jetten M.S.M."/>
            <person name="Mascher T."/>
            <person name="Medema M.H."/>
            <person name="Devos D.P."/>
            <person name="Kaster A.-K."/>
            <person name="Ovreas L."/>
            <person name="Rohde M."/>
            <person name="Galperin M.Y."/>
            <person name="Jogler C."/>
        </authorList>
    </citation>
    <scope>NUCLEOTIDE SEQUENCE [LARGE SCALE GENOMIC DNA]</scope>
    <source>
        <strain evidence="2 3">V202</strain>
    </source>
</reference>
<keyword evidence="1" id="KW-0812">Transmembrane</keyword>
<dbReference type="EMBL" id="CP037422">
    <property type="protein sequence ID" value="QDU11859.1"/>
    <property type="molecule type" value="Genomic_DNA"/>
</dbReference>
<keyword evidence="3" id="KW-1185">Reference proteome</keyword>
<protein>
    <submittedName>
        <fullName evidence="2">Uncharacterized protein</fullName>
    </submittedName>
</protein>
<dbReference type="RefSeq" id="WP_145179605.1">
    <property type="nucleotide sequence ID" value="NZ_CP037422.1"/>
</dbReference>
<dbReference type="Proteomes" id="UP000318384">
    <property type="component" value="Chromosome"/>
</dbReference>
<feature type="transmembrane region" description="Helical" evidence="1">
    <location>
        <begin position="37"/>
        <end position="55"/>
    </location>
</feature>
<feature type="transmembrane region" description="Helical" evidence="1">
    <location>
        <begin position="6"/>
        <end position="25"/>
    </location>
</feature>
<evidence type="ECO:0000256" key="1">
    <source>
        <dbReference type="SAM" id="Phobius"/>
    </source>
</evidence>
<evidence type="ECO:0000313" key="2">
    <source>
        <dbReference type="EMBL" id="QDU11859.1"/>
    </source>
</evidence>
<evidence type="ECO:0000313" key="3">
    <source>
        <dbReference type="Proteomes" id="UP000318384"/>
    </source>
</evidence>
<keyword evidence="1" id="KW-1133">Transmembrane helix</keyword>
<accession>A0A517X301</accession>
<feature type="transmembrane region" description="Helical" evidence="1">
    <location>
        <begin position="88"/>
        <end position="107"/>
    </location>
</feature>
<feature type="transmembrane region" description="Helical" evidence="1">
    <location>
        <begin position="114"/>
        <end position="136"/>
    </location>
</feature>
<gene>
    <name evidence="2" type="ORF">V202x_52840</name>
</gene>
<sequence length="141" mass="15998">MNAPRIFGILSLLYGATLAIATYAVRLPLFQFLQTENAFVTIFFGAVFFYLPFILTYTQLGLNSDGEPSFETQDRRERFAKACPLWSITWKYSYGFIGVSWAAFMFLGNAINPFLAFLAGISIMSGMWFVFAYPVAKKLFD</sequence>